<organism evidence="2 3">
    <name type="scientific">Candidatus Nitronauta litoralis</name>
    <dbReference type="NCBI Taxonomy" id="2705533"/>
    <lineage>
        <taxon>Bacteria</taxon>
        <taxon>Pseudomonadati</taxon>
        <taxon>Nitrospinota/Tectimicrobiota group</taxon>
        <taxon>Nitrospinota</taxon>
        <taxon>Nitrospinia</taxon>
        <taxon>Nitrospinales</taxon>
        <taxon>Nitrospinaceae</taxon>
        <taxon>Candidatus Nitronauta</taxon>
    </lineage>
</organism>
<evidence type="ECO:0000313" key="2">
    <source>
        <dbReference type="EMBL" id="QPJ61884.1"/>
    </source>
</evidence>
<feature type="chain" id="PRO_5032777218" description="Lipoprotein" evidence="1">
    <location>
        <begin position="19"/>
        <end position="278"/>
    </location>
</feature>
<accession>A0A7T0BVV1</accession>
<feature type="signal peptide" evidence="1">
    <location>
        <begin position="1"/>
        <end position="18"/>
    </location>
</feature>
<name>A0A7T0BVV1_9BACT</name>
<dbReference type="EMBL" id="CP048685">
    <property type="protein sequence ID" value="QPJ61884.1"/>
    <property type="molecule type" value="Genomic_DNA"/>
</dbReference>
<sequence length="278" mass="31228">MRRMIIAFLCLTSFVACGGTLYAEEPLPEDMSPREKTWMGGDAKQTRNAYLSKKDKAFRKIAIDTSFKQALLKEAATPKGVVKDEASCKKTLRPLDEKHKALQYEGGMWQAFERSPEIRSNSKTGMQIDSNLNKLARAVQHLCATANGVPKSSVARMIADIIKEKGGKEGARQHLIAMGRANKDIDIWFDYEAAAEKSTTRRVSFEAIEGLMRKFQTLLSSYEDLYRHKVTAANKDQYLSKSKTLLAVINDSLVKVPEFAMAQTEEMAEPHMKFIGEH</sequence>
<gene>
    <name evidence="2" type="ORF">G3M70_08360</name>
</gene>
<proteinExistence type="predicted"/>
<dbReference type="KEGG" id="nli:G3M70_08360"/>
<reference evidence="2 3" key="1">
    <citation type="submission" date="2020-02" db="EMBL/GenBank/DDBJ databases">
        <title>Genomic and physiological characterization of two novel Nitrospinaceae genera.</title>
        <authorList>
            <person name="Mueller A.J."/>
            <person name="Jung M.-Y."/>
            <person name="Strachan C.R."/>
            <person name="Herbold C.W."/>
            <person name="Kirkegaard R.H."/>
            <person name="Daims H."/>
        </authorList>
    </citation>
    <scope>NUCLEOTIDE SEQUENCE [LARGE SCALE GENOMIC DNA]</scope>
    <source>
        <strain evidence="2">EB</strain>
    </source>
</reference>
<dbReference type="AlphaFoldDB" id="A0A7T0BVV1"/>
<protein>
    <recommendedName>
        <fullName evidence="4">Lipoprotein</fullName>
    </recommendedName>
</protein>
<evidence type="ECO:0000313" key="3">
    <source>
        <dbReference type="Proteomes" id="UP000594688"/>
    </source>
</evidence>
<dbReference type="PROSITE" id="PS51257">
    <property type="entry name" value="PROKAR_LIPOPROTEIN"/>
    <property type="match status" value="1"/>
</dbReference>
<evidence type="ECO:0008006" key="4">
    <source>
        <dbReference type="Google" id="ProtNLM"/>
    </source>
</evidence>
<evidence type="ECO:0000256" key="1">
    <source>
        <dbReference type="SAM" id="SignalP"/>
    </source>
</evidence>
<dbReference type="Proteomes" id="UP000594688">
    <property type="component" value="Chromosome"/>
</dbReference>
<keyword evidence="1" id="KW-0732">Signal</keyword>